<name>A0ABW1S8U8_9PROT</name>
<organism evidence="2 3">
    <name type="scientific">Ponticaulis profundi</name>
    <dbReference type="NCBI Taxonomy" id="2665222"/>
    <lineage>
        <taxon>Bacteria</taxon>
        <taxon>Pseudomonadati</taxon>
        <taxon>Pseudomonadota</taxon>
        <taxon>Alphaproteobacteria</taxon>
        <taxon>Hyphomonadales</taxon>
        <taxon>Hyphomonadaceae</taxon>
        <taxon>Ponticaulis</taxon>
    </lineage>
</organism>
<accession>A0ABW1S8U8</accession>
<dbReference type="InterPro" id="IPR012312">
    <property type="entry name" value="Hemerythrin-like"/>
</dbReference>
<reference evidence="3" key="1">
    <citation type="journal article" date="2019" name="Int. J. Syst. Evol. Microbiol.">
        <title>The Global Catalogue of Microorganisms (GCM) 10K type strain sequencing project: providing services to taxonomists for standard genome sequencing and annotation.</title>
        <authorList>
            <consortium name="The Broad Institute Genomics Platform"/>
            <consortium name="The Broad Institute Genome Sequencing Center for Infectious Disease"/>
            <person name="Wu L."/>
            <person name="Ma J."/>
        </authorList>
    </citation>
    <scope>NUCLEOTIDE SEQUENCE [LARGE SCALE GENOMIC DNA]</scope>
    <source>
        <strain evidence="3">CGMCC-1.15741</strain>
    </source>
</reference>
<evidence type="ECO:0000313" key="2">
    <source>
        <dbReference type="EMBL" id="MFC6197628.1"/>
    </source>
</evidence>
<dbReference type="Pfam" id="PF01814">
    <property type="entry name" value="Hemerythrin"/>
    <property type="match status" value="1"/>
</dbReference>
<sequence length="158" mass="18517">MTTIYETLKQDHDKHRELLKKLSETSGDTEERRSLWKQFFYDVGGHAAAEEETFYGPMIETESGQPHARHSVAEHHELDELMQELDEMDMSSPGWLTRFKKLRHDYEHHIDEEEQDIFPCAKESIGEDKNGKIAAEFKKRKAKERELVDEKAEAALEE</sequence>
<dbReference type="PANTHER" id="PTHR35585">
    <property type="entry name" value="HHE DOMAIN PROTEIN (AFU_ORTHOLOGUE AFUA_4G00730)"/>
    <property type="match status" value="1"/>
</dbReference>
<proteinExistence type="predicted"/>
<keyword evidence="3" id="KW-1185">Reference proteome</keyword>
<dbReference type="RefSeq" id="WP_377376803.1">
    <property type="nucleotide sequence ID" value="NZ_JBHSSW010000005.1"/>
</dbReference>
<dbReference type="EMBL" id="JBHSSW010000005">
    <property type="protein sequence ID" value="MFC6197628.1"/>
    <property type="molecule type" value="Genomic_DNA"/>
</dbReference>
<gene>
    <name evidence="2" type="ORF">ACFQDM_06035</name>
</gene>
<comment type="caution">
    <text evidence="2">The sequence shown here is derived from an EMBL/GenBank/DDBJ whole genome shotgun (WGS) entry which is preliminary data.</text>
</comment>
<dbReference type="PANTHER" id="PTHR35585:SF1">
    <property type="entry name" value="HHE DOMAIN PROTEIN (AFU_ORTHOLOGUE AFUA_4G00730)"/>
    <property type="match status" value="1"/>
</dbReference>
<evidence type="ECO:0000259" key="1">
    <source>
        <dbReference type="Pfam" id="PF01814"/>
    </source>
</evidence>
<protein>
    <submittedName>
        <fullName evidence="2">Hemerythrin domain-containing protein</fullName>
    </submittedName>
</protein>
<evidence type="ECO:0000313" key="3">
    <source>
        <dbReference type="Proteomes" id="UP001596303"/>
    </source>
</evidence>
<dbReference type="Gene3D" id="1.20.120.520">
    <property type="entry name" value="nmb1532 protein domain like"/>
    <property type="match status" value="1"/>
</dbReference>
<feature type="domain" description="Hemerythrin-like" evidence="1">
    <location>
        <begin position="3"/>
        <end position="120"/>
    </location>
</feature>
<dbReference type="CDD" id="cd12108">
    <property type="entry name" value="Hr-like"/>
    <property type="match status" value="1"/>
</dbReference>
<dbReference type="Proteomes" id="UP001596303">
    <property type="component" value="Unassembled WGS sequence"/>
</dbReference>